<sequence length="220" mass="24257">MTAEGDNSVLMQKVAKEIMTLLQRGQINGNHLPNPKDGPSWDITCLDSLFKLFQLREARLFKELVETMQAKMTKGRPLFEVWMGEESDIIQAAAKSYGERICFEQTLKAIGTVSGGAKTILETLLRLWGLSMVDNKVSKIQTALKVPQHICDVVAFIGMESLALGDILGVDERLIFAPIAGGSGGWELYNEIDNKGELMAHDQLQTKGFTAHEAFGTSKL</sequence>
<dbReference type="Proteomes" id="UP000749646">
    <property type="component" value="Unassembled WGS sequence"/>
</dbReference>
<dbReference type="AlphaFoldDB" id="A0A9P6MJ94"/>
<dbReference type="GO" id="GO:0071949">
    <property type="term" value="F:FAD binding"/>
    <property type="evidence" value="ECO:0007669"/>
    <property type="project" value="InterPro"/>
</dbReference>
<dbReference type="Gene3D" id="1.20.140.10">
    <property type="entry name" value="Butyryl-CoA Dehydrogenase, subunit A, domain 3"/>
    <property type="match status" value="1"/>
</dbReference>
<dbReference type="InterPro" id="IPR012258">
    <property type="entry name" value="Acyl-CoA_oxidase"/>
</dbReference>
<comment type="caution">
    <text evidence="4">The sequence shown here is derived from an EMBL/GenBank/DDBJ whole genome shotgun (WGS) entry which is preliminary data.</text>
</comment>
<dbReference type="OrthoDB" id="538336at2759"/>
<dbReference type="InterPro" id="IPR002655">
    <property type="entry name" value="Acyl-CoA_oxidase_C"/>
</dbReference>
<dbReference type="GO" id="GO:0033540">
    <property type="term" value="P:fatty acid beta-oxidation using acyl-CoA oxidase"/>
    <property type="evidence" value="ECO:0007669"/>
    <property type="project" value="TreeGrafter"/>
</dbReference>
<dbReference type="GO" id="GO:0055088">
    <property type="term" value="P:lipid homeostasis"/>
    <property type="evidence" value="ECO:0007669"/>
    <property type="project" value="TreeGrafter"/>
</dbReference>
<dbReference type="Pfam" id="PF01756">
    <property type="entry name" value="ACOX"/>
    <property type="match status" value="1"/>
</dbReference>
<evidence type="ECO:0000313" key="5">
    <source>
        <dbReference type="Proteomes" id="UP000749646"/>
    </source>
</evidence>
<accession>A0A9P6MJ94</accession>
<gene>
    <name evidence="4" type="ORF">BGZ65_000082</name>
</gene>
<dbReference type="EMBL" id="JAAAHW010000253">
    <property type="protein sequence ID" value="KAG0004584.1"/>
    <property type="molecule type" value="Genomic_DNA"/>
</dbReference>
<protein>
    <recommendedName>
        <fullName evidence="3">Acyl-CoA oxidase C-terminal domain-containing protein</fullName>
    </recommendedName>
</protein>
<keyword evidence="5" id="KW-1185">Reference proteome</keyword>
<organism evidence="4 5">
    <name type="scientific">Modicella reniformis</name>
    <dbReference type="NCBI Taxonomy" id="1440133"/>
    <lineage>
        <taxon>Eukaryota</taxon>
        <taxon>Fungi</taxon>
        <taxon>Fungi incertae sedis</taxon>
        <taxon>Mucoromycota</taxon>
        <taxon>Mortierellomycotina</taxon>
        <taxon>Mortierellomycetes</taxon>
        <taxon>Mortierellales</taxon>
        <taxon>Mortierellaceae</taxon>
        <taxon>Modicella</taxon>
    </lineage>
</organism>
<evidence type="ECO:0000256" key="1">
    <source>
        <dbReference type="ARBA" id="ARBA00006288"/>
    </source>
</evidence>
<name>A0A9P6MJ94_9FUNG</name>
<evidence type="ECO:0000259" key="3">
    <source>
        <dbReference type="Pfam" id="PF01756"/>
    </source>
</evidence>
<comment type="similarity">
    <text evidence="1">Belongs to the acyl-CoA oxidase family.</text>
</comment>
<evidence type="ECO:0000256" key="2">
    <source>
        <dbReference type="ARBA" id="ARBA00023002"/>
    </source>
</evidence>
<dbReference type="GO" id="GO:0005504">
    <property type="term" value="F:fatty acid binding"/>
    <property type="evidence" value="ECO:0007669"/>
    <property type="project" value="TreeGrafter"/>
</dbReference>
<reference evidence="4" key="1">
    <citation type="journal article" date="2020" name="Fungal Divers.">
        <title>Resolving the Mortierellaceae phylogeny through synthesis of multi-gene phylogenetics and phylogenomics.</title>
        <authorList>
            <person name="Vandepol N."/>
            <person name="Liber J."/>
            <person name="Desiro A."/>
            <person name="Na H."/>
            <person name="Kennedy M."/>
            <person name="Barry K."/>
            <person name="Grigoriev I.V."/>
            <person name="Miller A.N."/>
            <person name="O'Donnell K."/>
            <person name="Stajich J.E."/>
            <person name="Bonito G."/>
        </authorList>
    </citation>
    <scope>NUCLEOTIDE SEQUENCE</scope>
    <source>
        <strain evidence="4">MES-2147</strain>
    </source>
</reference>
<proteinExistence type="inferred from homology"/>
<dbReference type="GO" id="GO:0003997">
    <property type="term" value="F:acyl-CoA oxidase activity"/>
    <property type="evidence" value="ECO:0007669"/>
    <property type="project" value="InterPro"/>
</dbReference>
<dbReference type="SUPFAM" id="SSF47203">
    <property type="entry name" value="Acyl-CoA dehydrogenase C-terminal domain-like"/>
    <property type="match status" value="1"/>
</dbReference>
<keyword evidence="2" id="KW-0560">Oxidoreductase</keyword>
<feature type="domain" description="Acyl-CoA oxidase C-terminal" evidence="3">
    <location>
        <begin position="47"/>
        <end position="140"/>
    </location>
</feature>
<dbReference type="InterPro" id="IPR036250">
    <property type="entry name" value="AcylCo_DH-like_C"/>
</dbReference>
<dbReference type="PANTHER" id="PTHR10909">
    <property type="entry name" value="ELECTRON TRANSPORT OXIDOREDUCTASE"/>
    <property type="match status" value="1"/>
</dbReference>
<dbReference type="GO" id="GO:0005777">
    <property type="term" value="C:peroxisome"/>
    <property type="evidence" value="ECO:0007669"/>
    <property type="project" value="InterPro"/>
</dbReference>
<evidence type="ECO:0000313" key="4">
    <source>
        <dbReference type="EMBL" id="KAG0004584.1"/>
    </source>
</evidence>
<dbReference type="PANTHER" id="PTHR10909:SF382">
    <property type="entry name" value="ACYL-COENZYME A OXIDASE"/>
    <property type="match status" value="1"/>
</dbReference>